<feature type="coiled-coil region" evidence="1">
    <location>
        <begin position="269"/>
        <end position="303"/>
    </location>
</feature>
<dbReference type="EMBL" id="JNBS01000366">
    <property type="protein sequence ID" value="OQS06199.1"/>
    <property type="molecule type" value="Genomic_DNA"/>
</dbReference>
<protein>
    <submittedName>
        <fullName evidence="3">Uncharacterized protein</fullName>
    </submittedName>
</protein>
<dbReference type="Proteomes" id="UP000243217">
    <property type="component" value="Unassembled WGS sequence"/>
</dbReference>
<name>A0A1W0A7M2_9STRA</name>
<dbReference type="OrthoDB" id="70799at2759"/>
<keyword evidence="4" id="KW-1185">Reference proteome</keyword>
<evidence type="ECO:0000256" key="2">
    <source>
        <dbReference type="SAM" id="MobiDB-lite"/>
    </source>
</evidence>
<dbReference type="AlphaFoldDB" id="A0A1W0A7M2"/>
<sequence length="317" mass="36412">MSLDSPRRSSPVSKRRGFGQKSEKQRVYGHTVAITQVSSSENNPTCGLLALDEWLATFENEILNYESLGGFAEVKLREAIALTKKFALPLNRFRAAVVCCLMERVVLALMAAESCKRYSSTISMLGKELLTMIYIDADDEDSDDEREQQRPHTLSYFLAKLPYFLQLRKETGRKDEDFRKHQAVLKKLIQTMFQNVGSVFQAWKMYTRSKREDRLGKKAAQVTGKVLANRGLVRLAFIYWAQHIATIKLEKQRYKGSEVSHTEIEKHLQREHSQALADLKKQLNQANESILLLKAELHDMQSLRPPTPFVHEEPQQI</sequence>
<evidence type="ECO:0000313" key="3">
    <source>
        <dbReference type="EMBL" id="OQS06199.1"/>
    </source>
</evidence>
<organism evidence="3 4">
    <name type="scientific">Thraustotheca clavata</name>
    <dbReference type="NCBI Taxonomy" id="74557"/>
    <lineage>
        <taxon>Eukaryota</taxon>
        <taxon>Sar</taxon>
        <taxon>Stramenopiles</taxon>
        <taxon>Oomycota</taxon>
        <taxon>Saprolegniomycetes</taxon>
        <taxon>Saprolegniales</taxon>
        <taxon>Achlyaceae</taxon>
        <taxon>Thraustotheca</taxon>
    </lineage>
</organism>
<gene>
    <name evidence="3" type="ORF">THRCLA_20419</name>
</gene>
<accession>A0A1W0A7M2</accession>
<proteinExistence type="predicted"/>
<comment type="caution">
    <text evidence="3">The sequence shown here is derived from an EMBL/GenBank/DDBJ whole genome shotgun (WGS) entry which is preliminary data.</text>
</comment>
<evidence type="ECO:0000313" key="4">
    <source>
        <dbReference type="Proteomes" id="UP000243217"/>
    </source>
</evidence>
<feature type="region of interest" description="Disordered" evidence="2">
    <location>
        <begin position="1"/>
        <end position="25"/>
    </location>
</feature>
<evidence type="ECO:0000256" key="1">
    <source>
        <dbReference type="SAM" id="Coils"/>
    </source>
</evidence>
<reference evidence="3 4" key="1">
    <citation type="journal article" date="2014" name="Genome Biol. Evol.">
        <title>The secreted proteins of Achlya hypogyna and Thraustotheca clavata identify the ancestral oomycete secretome and reveal gene acquisitions by horizontal gene transfer.</title>
        <authorList>
            <person name="Misner I."/>
            <person name="Blouin N."/>
            <person name="Leonard G."/>
            <person name="Richards T.A."/>
            <person name="Lane C.E."/>
        </authorList>
    </citation>
    <scope>NUCLEOTIDE SEQUENCE [LARGE SCALE GENOMIC DNA]</scope>
    <source>
        <strain evidence="3 4">ATCC 34112</strain>
    </source>
</reference>
<keyword evidence="1" id="KW-0175">Coiled coil</keyword>